<dbReference type="AlphaFoldDB" id="A0AAU9XBY4"/>
<keyword evidence="2" id="KW-1185">Reference proteome</keyword>
<name>A0AAU9XBY4_9CNID</name>
<protein>
    <submittedName>
        <fullName evidence="1">Uncharacterized protein</fullName>
    </submittedName>
</protein>
<evidence type="ECO:0000313" key="2">
    <source>
        <dbReference type="Proteomes" id="UP001159428"/>
    </source>
</evidence>
<gene>
    <name evidence="1" type="ORF">PMEA_00020433</name>
</gene>
<evidence type="ECO:0000313" key="1">
    <source>
        <dbReference type="EMBL" id="CAH3143097.1"/>
    </source>
</evidence>
<dbReference type="EMBL" id="CALNXJ010000037">
    <property type="protein sequence ID" value="CAH3143097.1"/>
    <property type="molecule type" value="Genomic_DNA"/>
</dbReference>
<accession>A0AAU9XBY4</accession>
<dbReference type="Proteomes" id="UP001159428">
    <property type="component" value="Unassembled WGS sequence"/>
</dbReference>
<sequence length="67" mass="7645">MKKAITLNNGEGVLGPGLKFRPSLRPSTVPQFNQQIQDFCRRVRLQDKFANRPQNSEFNPKLYVPTG</sequence>
<proteinExistence type="predicted"/>
<reference evidence="1 2" key="1">
    <citation type="submission" date="2022-05" db="EMBL/GenBank/DDBJ databases">
        <authorList>
            <consortium name="Genoscope - CEA"/>
            <person name="William W."/>
        </authorList>
    </citation>
    <scope>NUCLEOTIDE SEQUENCE [LARGE SCALE GENOMIC DNA]</scope>
</reference>
<organism evidence="1 2">
    <name type="scientific">Pocillopora meandrina</name>
    <dbReference type="NCBI Taxonomy" id="46732"/>
    <lineage>
        <taxon>Eukaryota</taxon>
        <taxon>Metazoa</taxon>
        <taxon>Cnidaria</taxon>
        <taxon>Anthozoa</taxon>
        <taxon>Hexacorallia</taxon>
        <taxon>Scleractinia</taxon>
        <taxon>Astrocoeniina</taxon>
        <taxon>Pocilloporidae</taxon>
        <taxon>Pocillopora</taxon>
    </lineage>
</organism>
<comment type="caution">
    <text evidence="1">The sequence shown here is derived from an EMBL/GenBank/DDBJ whole genome shotgun (WGS) entry which is preliminary data.</text>
</comment>